<feature type="transmembrane region" description="Helical" evidence="1">
    <location>
        <begin position="448"/>
        <end position="469"/>
    </location>
</feature>
<sequence>MAGACLPLFLVFLAVCGGMRAAGAPWEVRGYDVEMRVSRNAGVSVTERISVFFSEYSHGLYRTIPTALRMKRIVNGREKEYLYRLRVDDVRVQGSGFSCQRQQDEGRSLLIRAGTPDRLQKGDAEYVLSYTVQMPDDLVKEYDEFYYNIIGTDWEVPLNGVRFSIAFDKLADLSGFRMYRGTYGSRDERGMDYEISGNAVRGTVDGRLGAHEGLTAYVRLPEGYFEGAPKPPSFLISVFAAVCVGLAAGAVCLMFRTFRTGRNHKRETGNPFPVPPELDSASLAFARGGVPRNRLLLSLVLWLVSKGCMKVKEEDGTVSVRLMKGAHHLPPHARTFLHGLFASGKGNWVPLGLFRSGFSRVLEKSFQQLEDGFRGERRLGNGLGGRMALMAFAISLAASAAISLAGWHHSFMVHFGAVVGGTIVLGFLGMGMIYTSGRQSGRGLWIRVVLPVLCMAGLLFGVAAAFRLLADAVMVNFYYDAWLWVCLGSVCTAFLALALARKESAYKRKTAAEAAELLAFMKNAEPDRLRRLSETNPGYFWSLLPYAYAWGVDDKWIQKFKTLEIPVPEWYQGGMNAENPVFYAVAWSLSCHLNMFLLSLPSGPGNGMSPWDAGSSSSFSGRGGVSGGGGFSGGGFGGGGGGSW</sequence>
<feature type="transmembrane region" description="Helical" evidence="1">
    <location>
        <begin position="387"/>
        <end position="407"/>
    </location>
</feature>
<dbReference type="Pfam" id="PF09972">
    <property type="entry name" value="DUF2207"/>
    <property type="match status" value="1"/>
</dbReference>
<dbReference type="EMBL" id="AP025943">
    <property type="protein sequence ID" value="BDL44623.1"/>
    <property type="molecule type" value="Genomic_DNA"/>
</dbReference>
<keyword evidence="1" id="KW-1133">Transmembrane helix</keyword>
<feature type="signal peptide" evidence="2">
    <location>
        <begin position="1"/>
        <end position="21"/>
    </location>
</feature>
<evidence type="ECO:0000313" key="4">
    <source>
        <dbReference type="EMBL" id="BDL44623.1"/>
    </source>
</evidence>
<reference evidence="4" key="1">
    <citation type="submission" date="2022-06" db="EMBL/GenBank/DDBJ databases">
        <title>Akkermansia biwalacus sp. nov., an anaerobic mucin-degrading bacterium isolated from human intestine.</title>
        <authorList>
            <person name="Kobayashi Y."/>
            <person name="Inoue S."/>
            <person name="Kawahara T."/>
            <person name="Kohda N."/>
        </authorList>
    </citation>
    <scope>NUCLEOTIDE SEQUENCE</scope>
    <source>
        <strain evidence="4">WON2089</strain>
    </source>
</reference>
<evidence type="ECO:0000256" key="2">
    <source>
        <dbReference type="SAM" id="SignalP"/>
    </source>
</evidence>
<evidence type="ECO:0000256" key="1">
    <source>
        <dbReference type="SAM" id="Phobius"/>
    </source>
</evidence>
<evidence type="ECO:0000259" key="3">
    <source>
        <dbReference type="Pfam" id="PF09972"/>
    </source>
</evidence>
<protein>
    <recommendedName>
        <fullName evidence="3">DUF2207 domain-containing protein</fullName>
    </recommendedName>
</protein>
<dbReference type="InterPro" id="IPR018702">
    <property type="entry name" value="DUF2207"/>
</dbReference>
<feature type="transmembrane region" description="Helical" evidence="1">
    <location>
        <begin position="413"/>
        <end position="436"/>
    </location>
</feature>
<feature type="domain" description="DUF2207" evidence="3">
    <location>
        <begin position="28"/>
        <end position="168"/>
    </location>
</feature>
<keyword evidence="1" id="KW-0472">Membrane</keyword>
<evidence type="ECO:0000313" key="5">
    <source>
        <dbReference type="Proteomes" id="UP001062263"/>
    </source>
</evidence>
<keyword evidence="2" id="KW-0732">Signal</keyword>
<accession>A0ABN6QK09</accession>
<feature type="transmembrane region" description="Helical" evidence="1">
    <location>
        <begin position="234"/>
        <end position="255"/>
    </location>
</feature>
<gene>
    <name evidence="4" type="ORF">Abiwalacus_21970</name>
</gene>
<keyword evidence="5" id="KW-1185">Reference proteome</keyword>
<proteinExistence type="predicted"/>
<keyword evidence="1" id="KW-0812">Transmembrane</keyword>
<name>A0ABN6QK09_9BACT</name>
<dbReference type="Proteomes" id="UP001062263">
    <property type="component" value="Chromosome"/>
</dbReference>
<feature type="transmembrane region" description="Helical" evidence="1">
    <location>
        <begin position="481"/>
        <end position="500"/>
    </location>
</feature>
<feature type="chain" id="PRO_5045666241" description="DUF2207 domain-containing protein" evidence="2">
    <location>
        <begin position="22"/>
        <end position="644"/>
    </location>
</feature>
<organism evidence="4 5">
    <name type="scientific">Akkermansia biwaensis</name>
    <dbReference type="NCBI Taxonomy" id="2946555"/>
    <lineage>
        <taxon>Bacteria</taxon>
        <taxon>Pseudomonadati</taxon>
        <taxon>Verrucomicrobiota</taxon>
        <taxon>Verrucomicrobiia</taxon>
        <taxon>Verrucomicrobiales</taxon>
        <taxon>Akkermansiaceae</taxon>
        <taxon>Akkermansia</taxon>
    </lineage>
</organism>